<dbReference type="AlphaFoldDB" id="A0AAD5JVV1"/>
<name>A0AAD5JVV1_ACENE</name>
<gene>
    <name evidence="1" type="ORF">LWI28_024620</name>
</gene>
<sequence length="74" mass="8383">MIVLVHVRSATATPATMVVITMRQLWAQSLLMIVYVRMWWRCGYGCGGGGVGVDLEVVANWRWTLQQISHFIAF</sequence>
<comment type="caution">
    <text evidence="1">The sequence shown here is derived from an EMBL/GenBank/DDBJ whole genome shotgun (WGS) entry which is preliminary data.</text>
</comment>
<keyword evidence="2" id="KW-1185">Reference proteome</keyword>
<dbReference type="Proteomes" id="UP001064489">
    <property type="component" value="Chromosome 9"/>
</dbReference>
<organism evidence="1 2">
    <name type="scientific">Acer negundo</name>
    <name type="common">Box elder</name>
    <dbReference type="NCBI Taxonomy" id="4023"/>
    <lineage>
        <taxon>Eukaryota</taxon>
        <taxon>Viridiplantae</taxon>
        <taxon>Streptophyta</taxon>
        <taxon>Embryophyta</taxon>
        <taxon>Tracheophyta</taxon>
        <taxon>Spermatophyta</taxon>
        <taxon>Magnoliopsida</taxon>
        <taxon>eudicotyledons</taxon>
        <taxon>Gunneridae</taxon>
        <taxon>Pentapetalae</taxon>
        <taxon>rosids</taxon>
        <taxon>malvids</taxon>
        <taxon>Sapindales</taxon>
        <taxon>Sapindaceae</taxon>
        <taxon>Hippocastanoideae</taxon>
        <taxon>Acereae</taxon>
        <taxon>Acer</taxon>
    </lineage>
</organism>
<reference evidence="1" key="2">
    <citation type="submission" date="2023-02" db="EMBL/GenBank/DDBJ databases">
        <authorList>
            <person name="Swenson N.G."/>
            <person name="Wegrzyn J.L."/>
            <person name="Mcevoy S.L."/>
        </authorList>
    </citation>
    <scope>NUCLEOTIDE SEQUENCE</scope>
    <source>
        <strain evidence="1">91603</strain>
        <tissue evidence="1">Leaf</tissue>
    </source>
</reference>
<accession>A0AAD5JVV1</accession>
<reference evidence="1" key="1">
    <citation type="journal article" date="2022" name="Plant J.">
        <title>Strategies of tolerance reflected in two North American maple genomes.</title>
        <authorList>
            <person name="McEvoy S.L."/>
            <person name="Sezen U.U."/>
            <person name="Trouern-Trend A."/>
            <person name="McMahon S.M."/>
            <person name="Schaberg P.G."/>
            <person name="Yang J."/>
            <person name="Wegrzyn J.L."/>
            <person name="Swenson N.G."/>
        </authorList>
    </citation>
    <scope>NUCLEOTIDE SEQUENCE</scope>
    <source>
        <strain evidence="1">91603</strain>
    </source>
</reference>
<evidence type="ECO:0000313" key="1">
    <source>
        <dbReference type="EMBL" id="KAI9201514.1"/>
    </source>
</evidence>
<protein>
    <submittedName>
        <fullName evidence="1">Uncharacterized protein</fullName>
    </submittedName>
</protein>
<evidence type="ECO:0000313" key="2">
    <source>
        <dbReference type="Proteomes" id="UP001064489"/>
    </source>
</evidence>
<proteinExistence type="predicted"/>
<dbReference type="EMBL" id="JAJSOW010000001">
    <property type="protein sequence ID" value="KAI9201514.1"/>
    <property type="molecule type" value="Genomic_DNA"/>
</dbReference>